<accession>A0A3N4J8Q7</accession>
<evidence type="ECO:0000256" key="1">
    <source>
        <dbReference type="SAM" id="MobiDB-lite"/>
    </source>
</evidence>
<dbReference type="Proteomes" id="UP000276215">
    <property type="component" value="Unassembled WGS sequence"/>
</dbReference>
<dbReference type="EMBL" id="ML120434">
    <property type="protein sequence ID" value="RPA94669.1"/>
    <property type="molecule type" value="Genomic_DNA"/>
</dbReference>
<dbReference type="OrthoDB" id="5422771at2759"/>
<evidence type="ECO:0000313" key="2">
    <source>
        <dbReference type="EMBL" id="RPA94669.1"/>
    </source>
</evidence>
<gene>
    <name evidence="2" type="ORF">L873DRAFT_1813920</name>
</gene>
<feature type="compositionally biased region" description="Low complexity" evidence="1">
    <location>
        <begin position="11"/>
        <end position="26"/>
    </location>
</feature>
<keyword evidence="3" id="KW-1185">Reference proteome</keyword>
<feature type="region of interest" description="Disordered" evidence="1">
    <location>
        <begin position="234"/>
        <end position="261"/>
    </location>
</feature>
<protein>
    <submittedName>
        <fullName evidence="2">Uncharacterized protein</fullName>
    </submittedName>
</protein>
<organism evidence="2 3">
    <name type="scientific">Choiromyces venosus 120613-1</name>
    <dbReference type="NCBI Taxonomy" id="1336337"/>
    <lineage>
        <taxon>Eukaryota</taxon>
        <taxon>Fungi</taxon>
        <taxon>Dikarya</taxon>
        <taxon>Ascomycota</taxon>
        <taxon>Pezizomycotina</taxon>
        <taxon>Pezizomycetes</taxon>
        <taxon>Pezizales</taxon>
        <taxon>Tuberaceae</taxon>
        <taxon>Choiromyces</taxon>
    </lineage>
</organism>
<feature type="compositionally biased region" description="Basic and acidic residues" evidence="1">
    <location>
        <begin position="245"/>
        <end position="261"/>
    </location>
</feature>
<evidence type="ECO:0000313" key="3">
    <source>
        <dbReference type="Proteomes" id="UP000276215"/>
    </source>
</evidence>
<feature type="compositionally biased region" description="Polar residues" evidence="1">
    <location>
        <begin position="56"/>
        <end position="74"/>
    </location>
</feature>
<feature type="region of interest" description="Disordered" evidence="1">
    <location>
        <begin position="1"/>
        <end position="86"/>
    </location>
</feature>
<sequence>MADVQMLFIRPSAPASKPGAPSSPRSDSPAVSETPRRRRVYALRPSTPQTHRHIRTSSPVSPKSGNVGLTTSPSHMFYKPDPSASPGSALRPLAPLSFLSLSSSSAPLPRTPLPSSALTSQMTFASSSPVVIAGPTVNYTHNQGRKLIRSVRRMHAQICIAKLTDLDDQTQRKVGELKRDVKVFLNTAQNKYFYLKPSGAGWTFDADFSRMAMVTGKWFKFWRGVRKEIEGRRKEIDSRRKKKDARYVEEGEGGHEDAHPQ</sequence>
<dbReference type="AlphaFoldDB" id="A0A3N4J8Q7"/>
<reference evidence="2 3" key="1">
    <citation type="journal article" date="2018" name="Nat. Ecol. Evol.">
        <title>Pezizomycetes genomes reveal the molecular basis of ectomycorrhizal truffle lifestyle.</title>
        <authorList>
            <person name="Murat C."/>
            <person name="Payen T."/>
            <person name="Noel B."/>
            <person name="Kuo A."/>
            <person name="Morin E."/>
            <person name="Chen J."/>
            <person name="Kohler A."/>
            <person name="Krizsan K."/>
            <person name="Balestrini R."/>
            <person name="Da Silva C."/>
            <person name="Montanini B."/>
            <person name="Hainaut M."/>
            <person name="Levati E."/>
            <person name="Barry K.W."/>
            <person name="Belfiori B."/>
            <person name="Cichocki N."/>
            <person name="Clum A."/>
            <person name="Dockter R.B."/>
            <person name="Fauchery L."/>
            <person name="Guy J."/>
            <person name="Iotti M."/>
            <person name="Le Tacon F."/>
            <person name="Lindquist E.A."/>
            <person name="Lipzen A."/>
            <person name="Malagnac F."/>
            <person name="Mello A."/>
            <person name="Molinier V."/>
            <person name="Miyauchi S."/>
            <person name="Poulain J."/>
            <person name="Riccioni C."/>
            <person name="Rubini A."/>
            <person name="Sitrit Y."/>
            <person name="Splivallo R."/>
            <person name="Traeger S."/>
            <person name="Wang M."/>
            <person name="Zifcakova L."/>
            <person name="Wipf D."/>
            <person name="Zambonelli A."/>
            <person name="Paolocci F."/>
            <person name="Nowrousian M."/>
            <person name="Ottonello S."/>
            <person name="Baldrian P."/>
            <person name="Spatafora J.W."/>
            <person name="Henrissat B."/>
            <person name="Nagy L.G."/>
            <person name="Aury J.M."/>
            <person name="Wincker P."/>
            <person name="Grigoriev I.V."/>
            <person name="Bonfante P."/>
            <person name="Martin F.M."/>
        </authorList>
    </citation>
    <scope>NUCLEOTIDE SEQUENCE [LARGE SCALE GENOMIC DNA]</scope>
    <source>
        <strain evidence="2 3">120613-1</strain>
    </source>
</reference>
<name>A0A3N4J8Q7_9PEZI</name>
<proteinExistence type="predicted"/>